<protein>
    <submittedName>
        <fullName evidence="1">Uncharacterized protein</fullName>
    </submittedName>
</protein>
<dbReference type="Pfam" id="PF25691">
    <property type="entry name" value="BW3TFN"/>
    <property type="match status" value="1"/>
</dbReference>
<gene>
    <name evidence="1" type="ORF">GJ700_11145</name>
</gene>
<keyword evidence="2" id="KW-1185">Reference proteome</keyword>
<comment type="caution">
    <text evidence="1">The sequence shown here is derived from an EMBL/GenBank/DDBJ whole genome shotgun (WGS) entry which is preliminary data.</text>
</comment>
<reference evidence="1 2" key="1">
    <citation type="submission" date="2019-11" db="EMBL/GenBank/DDBJ databases">
        <title>Novel species isolated from a subtropical stream in China.</title>
        <authorList>
            <person name="Lu H."/>
        </authorList>
    </citation>
    <scope>NUCLEOTIDE SEQUENCE [LARGE SCALE GENOMIC DNA]</scope>
    <source>
        <strain evidence="1 2">FT92W</strain>
    </source>
</reference>
<evidence type="ECO:0000313" key="2">
    <source>
        <dbReference type="Proteomes" id="UP000446768"/>
    </source>
</evidence>
<dbReference type="EMBL" id="WKJJ01000006">
    <property type="protein sequence ID" value="MRV72270.1"/>
    <property type="molecule type" value="Genomic_DNA"/>
</dbReference>
<name>A0A7X2LRB3_9BURK</name>
<evidence type="ECO:0000313" key="1">
    <source>
        <dbReference type="EMBL" id="MRV72270.1"/>
    </source>
</evidence>
<organism evidence="1 2">
    <name type="scientific">Pseudoduganella rivuli</name>
    <dbReference type="NCBI Taxonomy" id="2666085"/>
    <lineage>
        <taxon>Bacteria</taxon>
        <taxon>Pseudomonadati</taxon>
        <taxon>Pseudomonadota</taxon>
        <taxon>Betaproteobacteria</taxon>
        <taxon>Burkholderiales</taxon>
        <taxon>Oxalobacteraceae</taxon>
        <taxon>Telluria group</taxon>
        <taxon>Pseudoduganella</taxon>
    </lineage>
</organism>
<accession>A0A7X2LRB3</accession>
<dbReference type="RefSeq" id="WP_154373664.1">
    <property type="nucleotide sequence ID" value="NZ_WKJJ01000006.1"/>
</dbReference>
<dbReference type="Proteomes" id="UP000446768">
    <property type="component" value="Unassembled WGS sequence"/>
</dbReference>
<proteinExistence type="predicted"/>
<sequence>MAILTSSGRAAVAASIKAMPLHLAWGAGLPAWDATPEPEPVLATALQSEIGRRELTQSLFCVPDPNGEVIVPTGRFSISNEPTNNLYLRFNFDFADAAASDIREVGVFVGTVVKPGLPAGQKYFTLSELAQRGQLLALERLPKFTRNAAVRQTFEFVITF</sequence>
<dbReference type="InterPro" id="IPR058040">
    <property type="entry name" value="BW3TFN"/>
</dbReference>
<dbReference type="AlphaFoldDB" id="A0A7X2LRB3"/>